<evidence type="ECO:0000256" key="1">
    <source>
        <dbReference type="SAM" id="MobiDB-lite"/>
    </source>
</evidence>
<accession>A0A2L0F7S0</accession>
<dbReference type="AlphaFoldDB" id="A0A2L0F7S0"/>
<feature type="region of interest" description="Disordered" evidence="1">
    <location>
        <begin position="1"/>
        <end position="29"/>
    </location>
</feature>
<dbReference type="EMBL" id="CP012673">
    <property type="protein sequence ID" value="AUX47567.1"/>
    <property type="molecule type" value="Genomic_DNA"/>
</dbReference>
<sequence>MSAGSERGAGEGTPPERHPASRGTGGEPFPCERFLLDSWCMSMVDTSPQADARYHELLRRMPPEKRLEAAMRLSQAVRELALASIRARHPGADDQELRVRLAVRLYGHDCARRLFGHVPADAT</sequence>
<evidence type="ECO:0000313" key="3">
    <source>
        <dbReference type="Proteomes" id="UP000238348"/>
    </source>
</evidence>
<dbReference type="Proteomes" id="UP000238348">
    <property type="component" value="Chromosome"/>
</dbReference>
<reference evidence="2 3" key="1">
    <citation type="submission" date="2015-09" db="EMBL/GenBank/DDBJ databases">
        <title>Sorangium comparison.</title>
        <authorList>
            <person name="Zaburannyi N."/>
            <person name="Bunk B."/>
            <person name="Overmann J."/>
            <person name="Mueller R."/>
        </authorList>
    </citation>
    <scope>NUCLEOTIDE SEQUENCE [LARGE SCALE GENOMIC DNA]</scope>
    <source>
        <strain evidence="2 3">So ce26</strain>
    </source>
</reference>
<organism evidence="2 3">
    <name type="scientific">Sorangium cellulosum</name>
    <name type="common">Polyangium cellulosum</name>
    <dbReference type="NCBI Taxonomy" id="56"/>
    <lineage>
        <taxon>Bacteria</taxon>
        <taxon>Pseudomonadati</taxon>
        <taxon>Myxococcota</taxon>
        <taxon>Polyangia</taxon>
        <taxon>Polyangiales</taxon>
        <taxon>Polyangiaceae</taxon>
        <taxon>Sorangium</taxon>
    </lineage>
</organism>
<name>A0A2L0F7S0_SORCE</name>
<proteinExistence type="predicted"/>
<protein>
    <submittedName>
        <fullName evidence="2">Uncharacterized protein</fullName>
    </submittedName>
</protein>
<gene>
    <name evidence="2" type="ORF">SOCE26_090890</name>
</gene>
<evidence type="ECO:0000313" key="2">
    <source>
        <dbReference type="EMBL" id="AUX47567.1"/>
    </source>
</evidence>